<accession>M7ZUY7</accession>
<dbReference type="EMBL" id="KD069073">
    <property type="protein sequence ID" value="EMS63451.1"/>
    <property type="molecule type" value="Genomic_DNA"/>
</dbReference>
<organism evidence="1">
    <name type="scientific">Triticum urartu</name>
    <name type="common">Red wild einkorn</name>
    <name type="synonym">Crithodium urartu</name>
    <dbReference type="NCBI Taxonomy" id="4572"/>
    <lineage>
        <taxon>Eukaryota</taxon>
        <taxon>Viridiplantae</taxon>
        <taxon>Streptophyta</taxon>
        <taxon>Embryophyta</taxon>
        <taxon>Tracheophyta</taxon>
        <taxon>Spermatophyta</taxon>
        <taxon>Magnoliopsida</taxon>
        <taxon>Liliopsida</taxon>
        <taxon>Poales</taxon>
        <taxon>Poaceae</taxon>
        <taxon>BOP clade</taxon>
        <taxon>Pooideae</taxon>
        <taxon>Triticodae</taxon>
        <taxon>Triticeae</taxon>
        <taxon>Triticinae</taxon>
        <taxon>Triticum</taxon>
    </lineage>
</organism>
<sequence length="161" mass="18028">MELQRSIDDSNEASLQLRRISIATLTELQRSTDGSGEAHCNSDEAPLRRRCRDEAVMSAPRVAAVHQRLQHRTFCKRVLPFPCCSEAGVAGEDTTLLATRWTPRCLHTAATQHDGCLQQALPTRMTRCKRRPLQRRRMQLIAVAATSICSIVHRQPSIEAA</sequence>
<evidence type="ECO:0000313" key="1">
    <source>
        <dbReference type="EMBL" id="EMS63451.1"/>
    </source>
</evidence>
<name>M7ZUY7_TRIUA</name>
<reference evidence="1" key="1">
    <citation type="journal article" date="2013" name="Nature">
        <title>Draft genome of the wheat A-genome progenitor Triticum urartu.</title>
        <authorList>
            <person name="Ling H.Q."/>
            <person name="Zhao S."/>
            <person name="Liu D."/>
            <person name="Wang J."/>
            <person name="Sun H."/>
            <person name="Zhang C."/>
            <person name="Fan H."/>
            <person name="Li D."/>
            <person name="Dong L."/>
            <person name="Tao Y."/>
            <person name="Gao C."/>
            <person name="Wu H."/>
            <person name="Li Y."/>
            <person name="Cui Y."/>
            <person name="Guo X."/>
            <person name="Zheng S."/>
            <person name="Wang B."/>
            <person name="Yu K."/>
            <person name="Liang Q."/>
            <person name="Yang W."/>
            <person name="Lou X."/>
            <person name="Chen J."/>
            <person name="Feng M."/>
            <person name="Jian J."/>
            <person name="Zhang X."/>
            <person name="Luo G."/>
            <person name="Jiang Y."/>
            <person name="Liu J."/>
            <person name="Wang Z."/>
            <person name="Sha Y."/>
            <person name="Zhang B."/>
            <person name="Wu H."/>
            <person name="Tang D."/>
            <person name="Shen Q."/>
            <person name="Xue P."/>
            <person name="Zou S."/>
            <person name="Wang X."/>
            <person name="Liu X."/>
            <person name="Wang F."/>
            <person name="Yang Y."/>
            <person name="An X."/>
            <person name="Dong Z."/>
            <person name="Zhang K."/>
            <person name="Zhang X."/>
            <person name="Luo M.C."/>
            <person name="Dvorak J."/>
            <person name="Tong Y."/>
            <person name="Wang J."/>
            <person name="Yang H."/>
            <person name="Li Z."/>
            <person name="Wang D."/>
            <person name="Zhang A."/>
            <person name="Wang J."/>
        </authorList>
    </citation>
    <scope>NUCLEOTIDE SEQUENCE</scope>
</reference>
<dbReference type="AlphaFoldDB" id="M7ZUY7"/>
<protein>
    <submittedName>
        <fullName evidence="1">Uncharacterized protein</fullName>
    </submittedName>
</protein>
<gene>
    <name evidence="1" type="ORF">TRIUR3_14082</name>
</gene>
<proteinExistence type="predicted"/>